<keyword evidence="2" id="KW-0808">Transferase</keyword>
<dbReference type="GO" id="GO:0016740">
    <property type="term" value="F:transferase activity"/>
    <property type="evidence" value="ECO:0007669"/>
    <property type="project" value="UniProtKB-KW"/>
</dbReference>
<organism evidence="2">
    <name type="scientific">human gut metagenome</name>
    <dbReference type="NCBI Taxonomy" id="408170"/>
    <lineage>
        <taxon>unclassified sequences</taxon>
        <taxon>metagenomes</taxon>
        <taxon>organismal metagenomes</taxon>
    </lineage>
</organism>
<dbReference type="EMBL" id="AJWZ01008391">
    <property type="protein sequence ID" value="EKC54235.1"/>
    <property type="molecule type" value="Genomic_DNA"/>
</dbReference>
<sequence length="120" mass="14134">MNAIGENSEKYKNNSGNAIKKYQMPEDQMYFPVQVGAEGKTKIEEYTQDNTGNNISLKNPYFCELTGLYWAWKNLEAENIGLVHYRRYFTNKKKIPKEENEKFKIVLTQNETEELLKKQI</sequence>
<dbReference type="AlphaFoldDB" id="K1SKA2"/>
<feature type="domain" description="DUF4422" evidence="1">
    <location>
        <begin position="20"/>
        <end position="118"/>
    </location>
</feature>
<reference evidence="2" key="1">
    <citation type="journal article" date="2013" name="Environ. Microbiol.">
        <title>Microbiota from the distal guts of lean and obese adolescents exhibit partial functional redundancy besides clear differences in community structure.</title>
        <authorList>
            <person name="Ferrer M."/>
            <person name="Ruiz A."/>
            <person name="Lanza F."/>
            <person name="Haange S.B."/>
            <person name="Oberbach A."/>
            <person name="Till H."/>
            <person name="Bargiela R."/>
            <person name="Campoy C."/>
            <person name="Segura M.T."/>
            <person name="Richter M."/>
            <person name="von Bergen M."/>
            <person name="Seifert J."/>
            <person name="Suarez A."/>
        </authorList>
    </citation>
    <scope>NUCLEOTIDE SEQUENCE</scope>
</reference>
<accession>K1SKA2</accession>
<protein>
    <submittedName>
        <fullName evidence="2">Glycosyl transferase</fullName>
    </submittedName>
</protein>
<evidence type="ECO:0000313" key="2">
    <source>
        <dbReference type="EMBL" id="EKC54235.1"/>
    </source>
</evidence>
<evidence type="ECO:0000259" key="1">
    <source>
        <dbReference type="Pfam" id="PF14393"/>
    </source>
</evidence>
<dbReference type="InterPro" id="IPR025536">
    <property type="entry name" value="DUF4422"/>
</dbReference>
<proteinExistence type="predicted"/>
<comment type="caution">
    <text evidence="2">The sequence shown here is derived from an EMBL/GenBank/DDBJ whole genome shotgun (WGS) entry which is preliminary data.</text>
</comment>
<dbReference type="Pfam" id="PF14393">
    <property type="entry name" value="DUF4422"/>
    <property type="match status" value="1"/>
</dbReference>
<gene>
    <name evidence="2" type="ORF">OBE_12193</name>
</gene>
<name>K1SKA2_9ZZZZ</name>